<dbReference type="EMBL" id="JPWI01000008">
    <property type="protein sequence ID" value="RCK45024.1"/>
    <property type="molecule type" value="Genomic_DNA"/>
</dbReference>
<keyword evidence="1 2" id="KW-0732">Signal</keyword>
<evidence type="ECO:0000256" key="1">
    <source>
        <dbReference type="ARBA" id="ARBA00022729"/>
    </source>
</evidence>
<organism evidence="4 5">
    <name type="scientific">Thalassospira profundimaris</name>
    <dbReference type="NCBI Taxonomy" id="502049"/>
    <lineage>
        <taxon>Bacteria</taxon>
        <taxon>Pseudomonadati</taxon>
        <taxon>Pseudomonadota</taxon>
        <taxon>Alphaproteobacteria</taxon>
        <taxon>Rhodospirillales</taxon>
        <taxon>Thalassospiraceae</taxon>
        <taxon>Thalassospira</taxon>
    </lineage>
</organism>
<reference evidence="4 5" key="1">
    <citation type="submission" date="2014-07" db="EMBL/GenBank/DDBJ databases">
        <title>Draft genome sequence of Thalassospira profundimaris PR54-5.</title>
        <authorList>
            <person name="Lai Q."/>
            <person name="Shao Z."/>
        </authorList>
    </citation>
    <scope>NUCLEOTIDE SEQUENCE [LARGE SCALE GENOMIC DNA]</scope>
    <source>
        <strain evidence="4 5">PR54-5</strain>
    </source>
</reference>
<dbReference type="Proteomes" id="UP000252255">
    <property type="component" value="Unassembled WGS sequence"/>
</dbReference>
<sequence>MWFLVLVAGVFASPAHAGNLRFVTGDAFPPFADREMDHGGVVTDIVRKVFERDGHDSVEIIWRSWLKGFEMTIDGEVDGTFPYAYTRARSKSVLFSDPITNLTAYGWYAVKRGSFDANSDLIGKNLCLPLGHAELGFTGKLFANGRAKRVSPPDMKTCFKLLAAGRVDCVISPRPEALSSIQAAELSTDDFAHIEEGLSNVPLHFIVGKTHPDAETIISLFNAGLKQLRQNGELDAILDAVEY</sequence>
<dbReference type="AlphaFoldDB" id="A0A367WU85"/>
<evidence type="ECO:0000256" key="2">
    <source>
        <dbReference type="SAM" id="SignalP"/>
    </source>
</evidence>
<evidence type="ECO:0000313" key="5">
    <source>
        <dbReference type="Proteomes" id="UP000252255"/>
    </source>
</evidence>
<accession>A0A367WU85</accession>
<dbReference type="InterPro" id="IPR001638">
    <property type="entry name" value="Solute-binding_3/MltF_N"/>
</dbReference>
<proteinExistence type="predicted"/>
<protein>
    <recommendedName>
        <fullName evidence="3">Solute-binding protein family 3/N-terminal domain-containing protein</fullName>
    </recommendedName>
</protein>
<gene>
    <name evidence="4" type="ORF">TH30_13505</name>
</gene>
<dbReference type="Gene3D" id="3.40.190.10">
    <property type="entry name" value="Periplasmic binding protein-like II"/>
    <property type="match status" value="2"/>
</dbReference>
<dbReference type="SMART" id="SM00062">
    <property type="entry name" value="PBPb"/>
    <property type="match status" value="1"/>
</dbReference>
<dbReference type="PANTHER" id="PTHR35936:SF25">
    <property type="entry name" value="ABC TRANSPORTER SUBSTRATE-BINDING PROTEIN"/>
    <property type="match status" value="1"/>
</dbReference>
<evidence type="ECO:0000313" key="4">
    <source>
        <dbReference type="EMBL" id="RCK45024.1"/>
    </source>
</evidence>
<dbReference type="PANTHER" id="PTHR35936">
    <property type="entry name" value="MEMBRANE-BOUND LYTIC MUREIN TRANSGLYCOSYLASE F"/>
    <property type="match status" value="1"/>
</dbReference>
<dbReference type="SUPFAM" id="SSF53850">
    <property type="entry name" value="Periplasmic binding protein-like II"/>
    <property type="match status" value="1"/>
</dbReference>
<feature type="domain" description="Solute-binding protein family 3/N-terminal" evidence="3">
    <location>
        <begin position="19"/>
        <end position="241"/>
    </location>
</feature>
<dbReference type="Pfam" id="PF00497">
    <property type="entry name" value="SBP_bac_3"/>
    <property type="match status" value="1"/>
</dbReference>
<name>A0A367WU85_9PROT</name>
<evidence type="ECO:0000259" key="3">
    <source>
        <dbReference type="SMART" id="SM00062"/>
    </source>
</evidence>
<comment type="caution">
    <text evidence="4">The sequence shown here is derived from an EMBL/GenBank/DDBJ whole genome shotgun (WGS) entry which is preliminary data.</text>
</comment>
<feature type="signal peptide" evidence="2">
    <location>
        <begin position="1"/>
        <end position="17"/>
    </location>
</feature>
<feature type="chain" id="PRO_5017008643" description="Solute-binding protein family 3/N-terminal domain-containing protein" evidence="2">
    <location>
        <begin position="18"/>
        <end position="243"/>
    </location>
</feature>